<dbReference type="EMBL" id="LJIJ01000032">
    <property type="protein sequence ID" value="ODN04938.1"/>
    <property type="molecule type" value="Genomic_DNA"/>
</dbReference>
<organism evidence="2 3">
    <name type="scientific">Orchesella cincta</name>
    <name type="common">Springtail</name>
    <name type="synonym">Podura cincta</name>
    <dbReference type="NCBI Taxonomy" id="48709"/>
    <lineage>
        <taxon>Eukaryota</taxon>
        <taxon>Metazoa</taxon>
        <taxon>Ecdysozoa</taxon>
        <taxon>Arthropoda</taxon>
        <taxon>Hexapoda</taxon>
        <taxon>Collembola</taxon>
        <taxon>Entomobryomorpha</taxon>
        <taxon>Entomobryoidea</taxon>
        <taxon>Orchesellidae</taxon>
        <taxon>Orchesellinae</taxon>
        <taxon>Orchesella</taxon>
    </lineage>
</organism>
<dbReference type="AlphaFoldDB" id="A0A1D2NI38"/>
<proteinExistence type="predicted"/>
<keyword evidence="3" id="KW-1185">Reference proteome</keyword>
<evidence type="ECO:0000313" key="2">
    <source>
        <dbReference type="EMBL" id="ODN04938.1"/>
    </source>
</evidence>
<dbReference type="Proteomes" id="UP000094527">
    <property type="component" value="Unassembled WGS sequence"/>
</dbReference>
<name>A0A1D2NI38_ORCCI</name>
<accession>A0A1D2NI38</accession>
<evidence type="ECO:0000313" key="3">
    <source>
        <dbReference type="Proteomes" id="UP000094527"/>
    </source>
</evidence>
<feature type="signal peptide" evidence="1">
    <location>
        <begin position="1"/>
        <end position="20"/>
    </location>
</feature>
<protein>
    <submittedName>
        <fullName evidence="2">Uncharacterized protein</fullName>
    </submittedName>
</protein>
<comment type="caution">
    <text evidence="2">The sequence shown here is derived from an EMBL/GenBank/DDBJ whole genome shotgun (WGS) entry which is preliminary data.</text>
</comment>
<keyword evidence="1" id="KW-0732">Signal</keyword>
<feature type="chain" id="PRO_5008905591" evidence="1">
    <location>
        <begin position="21"/>
        <end position="129"/>
    </location>
</feature>
<reference evidence="2 3" key="1">
    <citation type="journal article" date="2016" name="Genome Biol. Evol.">
        <title>Gene Family Evolution Reflects Adaptation to Soil Environmental Stressors in the Genome of the Collembolan Orchesella cincta.</title>
        <authorList>
            <person name="Faddeeva-Vakhrusheva A."/>
            <person name="Derks M.F."/>
            <person name="Anvar S.Y."/>
            <person name="Agamennone V."/>
            <person name="Suring W."/>
            <person name="Smit S."/>
            <person name="van Straalen N.M."/>
            <person name="Roelofs D."/>
        </authorList>
    </citation>
    <scope>NUCLEOTIDE SEQUENCE [LARGE SCALE GENOMIC DNA]</scope>
    <source>
        <tissue evidence="2">Mixed pool</tissue>
    </source>
</reference>
<evidence type="ECO:0000256" key="1">
    <source>
        <dbReference type="SAM" id="SignalP"/>
    </source>
</evidence>
<sequence>MKYLKIYVVCLLALAACVWGKEKENVDLDDYIEKPAKNDKNEELATAETGYYGHQPHYGVSYHHHHQPHYGHHGYGHAQTYYRAYHGHGYGHHHQPYGGHVGSAHVSYGTHIQHGHPHHHHHGYYGYHG</sequence>
<gene>
    <name evidence="2" type="ORF">Ocin01_01710</name>
</gene>
<dbReference type="PROSITE" id="PS51257">
    <property type="entry name" value="PROKAR_LIPOPROTEIN"/>
    <property type="match status" value="1"/>
</dbReference>